<dbReference type="EMBL" id="KU686196">
    <property type="protein sequence ID" value="AOV58466.1"/>
    <property type="molecule type" value="Genomic_DNA"/>
</dbReference>
<proteinExistence type="predicted"/>
<dbReference type="EMBL" id="KU686194">
    <property type="protein sequence ID" value="AOV57966.1"/>
    <property type="molecule type" value="Genomic_DNA"/>
</dbReference>
<sequence length="101" mass="10945">MTYPAPKYLEDDPWFGPAYYSEKQEILKAQYDLCVAEKLLLAEETTGVPNDIHEVMYQIATGSGKTTVQLDPLTGLGGGSEQIQSAPGGWMSGTGNQELFG</sequence>
<evidence type="ECO:0000256" key="1">
    <source>
        <dbReference type="SAM" id="MobiDB-lite"/>
    </source>
</evidence>
<reference evidence="2 8" key="1">
    <citation type="submission" date="2010-11" db="EMBL/GenBank/DDBJ databases">
        <title>The Genome Sequence of Synechococcus phage S-CAM1 0208SB26.</title>
        <authorList>
            <consortium name="The Broad Institute Genome Sequencing Platform"/>
            <person name="Henn M.R."/>
            <person name="Martiny J."/>
            <person name="Weihe C."/>
            <person name="Levin J."/>
            <person name="Malboeuf C."/>
            <person name="Casali M."/>
            <person name="Russ C."/>
            <person name="Lennon N."/>
            <person name="Chapman S.B."/>
            <person name="Erlich R."/>
            <person name="Young S.K."/>
            <person name="Yandava C."/>
            <person name="Zeng Q."/>
            <person name="Alvarado L."/>
            <person name="Anderson S."/>
            <person name="Berlin A."/>
            <person name="Chen Z."/>
            <person name="Freedman E."/>
            <person name="Gellesch M."/>
            <person name="Goldberg J."/>
            <person name="Green L."/>
            <person name="Griggs A."/>
            <person name="Gujja S."/>
            <person name="Heilman E.R."/>
            <person name="Heiman D."/>
            <person name="Hollinger A."/>
            <person name="Howarth C."/>
            <person name="Larson L."/>
            <person name="Mehta T."/>
            <person name="Pearson M."/>
            <person name="Roberts A."/>
            <person name="Ryan E."/>
            <person name="Saif S."/>
            <person name="Shea T."/>
            <person name="Shenoy N."/>
            <person name="Sisk P."/>
            <person name="Stolte C."/>
            <person name="Sykes S."/>
            <person name="White J."/>
            <person name="Haas B."/>
            <person name="Nusbaum C."/>
            <person name="Birren B."/>
        </authorList>
    </citation>
    <scope>NUCLEOTIDE SEQUENCE [LARGE SCALE GENOMIC DNA]</scope>
    <source>
        <strain evidence="2 8">S-CAM1</strain>
    </source>
</reference>
<organism evidence="2 8">
    <name type="scientific">Synechococcus phage S-CAM1</name>
    <dbReference type="NCBI Taxonomy" id="754037"/>
    <lineage>
        <taxon>Viruses</taxon>
        <taxon>Duplodnaviria</taxon>
        <taxon>Heunggongvirae</taxon>
        <taxon>Uroviricota</taxon>
        <taxon>Caudoviricetes</taxon>
        <taxon>Pantevenvirales</taxon>
        <taxon>Kyanoviridae</taxon>
        <taxon>Anaposvirus</taxon>
        <taxon>Anaposvirus socalone</taxon>
    </lineage>
</organism>
<evidence type="ECO:0000313" key="4">
    <source>
        <dbReference type="EMBL" id="AOV57716.1"/>
    </source>
</evidence>
<dbReference type="EMBL" id="KU686193">
    <property type="protein sequence ID" value="AOV57716.1"/>
    <property type="molecule type" value="Genomic_DNA"/>
</dbReference>
<evidence type="ECO:0000313" key="7">
    <source>
        <dbReference type="EMBL" id="AOV58466.1"/>
    </source>
</evidence>
<feature type="region of interest" description="Disordered" evidence="1">
    <location>
        <begin position="75"/>
        <end position="101"/>
    </location>
</feature>
<dbReference type="Proteomes" id="UP000240287">
    <property type="component" value="Genome"/>
</dbReference>
<dbReference type="Proteomes" id="UP000241610">
    <property type="component" value="Segment"/>
</dbReference>
<evidence type="ECO:0000313" key="3">
    <source>
        <dbReference type="EMBL" id="AOV57466.1"/>
    </source>
</evidence>
<gene>
    <name evidence="5" type="ORF">C030809_214</name>
    <name evidence="7" type="ORF">C290910_214</name>
    <name evidence="4" type="ORF">N170310_214</name>
    <name evidence="3" type="ORF">N330309_214</name>
    <name evidence="6" type="ORF">S170810_214</name>
    <name evidence="2" type="ORF">SXBG_00126</name>
</gene>
<evidence type="ECO:0000313" key="9">
    <source>
        <dbReference type="Proteomes" id="UP000240287"/>
    </source>
</evidence>
<reference evidence="9 10" key="2">
    <citation type="journal article" date="2016" name="Virology">
        <title>The genomic content and context of auxiliary metabolic genes in marine cyanomyoviruses.</title>
        <authorList>
            <person name="Crummett L.T."/>
            <person name="Puxty R.J."/>
            <person name="Weihe C."/>
            <person name="Marston M.F."/>
            <person name="Martiny J.B."/>
        </authorList>
    </citation>
    <scope>NUCLEOTIDE SEQUENCE [LARGE SCALE GENOMIC DNA]</scope>
    <source>
        <strain evidence="3">0309SB33</strain>
        <strain evidence="4">0310NB17</strain>
        <strain evidence="5">0809CC03</strain>
        <strain evidence="6">0810SB17</strain>
        <strain evidence="7">0910CC29</strain>
    </source>
</reference>
<dbReference type="KEGG" id="vg:15009547"/>
<dbReference type="Proteomes" id="UP000203521">
    <property type="component" value="Segment"/>
</dbReference>
<dbReference type="EMBL" id="HQ634177">
    <property type="protein sequence ID" value="AGH26862.1"/>
    <property type="molecule type" value="Genomic_DNA"/>
</dbReference>
<dbReference type="EMBL" id="KU686195">
    <property type="protein sequence ID" value="AOV58216.1"/>
    <property type="molecule type" value="Genomic_DNA"/>
</dbReference>
<dbReference type="GeneID" id="15009547"/>
<evidence type="ECO:0000313" key="8">
    <source>
        <dbReference type="Proteomes" id="UP000203521"/>
    </source>
</evidence>
<keyword evidence="8" id="KW-1185">Reference proteome</keyword>
<protein>
    <submittedName>
        <fullName evidence="2">Uncharacterized protein</fullName>
    </submittedName>
</protein>
<dbReference type="EMBL" id="KU686192">
    <property type="protein sequence ID" value="AOV57466.1"/>
    <property type="molecule type" value="Genomic_DNA"/>
</dbReference>
<dbReference type="Proteomes" id="UP000241591">
    <property type="component" value="Segment"/>
</dbReference>
<evidence type="ECO:0000313" key="10">
    <source>
        <dbReference type="Proteomes" id="UP000241265"/>
    </source>
</evidence>
<evidence type="ECO:0000313" key="5">
    <source>
        <dbReference type="EMBL" id="AOV57966.1"/>
    </source>
</evidence>
<evidence type="ECO:0000313" key="2">
    <source>
        <dbReference type="EMBL" id="AGH26862.1"/>
    </source>
</evidence>
<dbReference type="Proteomes" id="UP000241494">
    <property type="component" value="Segment"/>
</dbReference>
<dbReference type="RefSeq" id="YP_007673040.1">
    <property type="nucleotide sequence ID" value="NC_020837.1"/>
</dbReference>
<name>M4QIT6_9CAUD</name>
<dbReference type="OrthoDB" id="20756at10239"/>
<evidence type="ECO:0000313" key="6">
    <source>
        <dbReference type="EMBL" id="AOV58216.1"/>
    </source>
</evidence>
<dbReference type="Proteomes" id="UP000241265">
    <property type="component" value="Genome"/>
</dbReference>
<accession>M4QIT6</accession>